<protein>
    <submittedName>
        <fullName evidence="2">Putative ATPase, AAA-type, core, Clp protease, ATP-binding subunit ClpX</fullName>
    </submittedName>
</protein>
<dbReference type="Pfam" id="PF00004">
    <property type="entry name" value="AAA"/>
    <property type="match status" value="1"/>
</dbReference>
<dbReference type="PANTHER" id="PTHR48102:SF7">
    <property type="entry name" value="ATP-DEPENDENT CLP PROTEASE ATP-BINDING SUBUNIT CLPX-LIKE, MITOCHONDRIAL"/>
    <property type="match status" value="1"/>
</dbReference>
<dbReference type="GO" id="GO:0016887">
    <property type="term" value="F:ATP hydrolysis activity"/>
    <property type="evidence" value="ECO:0007669"/>
    <property type="project" value="InterPro"/>
</dbReference>
<proteinExistence type="predicted"/>
<dbReference type="OrthoDB" id="1721884at2759"/>
<dbReference type="GO" id="GO:0005759">
    <property type="term" value="C:mitochondrial matrix"/>
    <property type="evidence" value="ECO:0007669"/>
    <property type="project" value="TreeGrafter"/>
</dbReference>
<dbReference type="AlphaFoldDB" id="A0A6A4QDZ0"/>
<dbReference type="EMBL" id="WOCE01000006">
    <property type="protein sequence ID" value="KAE9612041.1"/>
    <property type="molecule type" value="Genomic_DNA"/>
</dbReference>
<name>A0A6A4QDZ0_LUPAL</name>
<dbReference type="Proteomes" id="UP000447434">
    <property type="component" value="Chromosome 6"/>
</dbReference>
<evidence type="ECO:0000313" key="3">
    <source>
        <dbReference type="Proteomes" id="UP000447434"/>
    </source>
</evidence>
<sequence length="304" mass="32984">MFRILSSTWKNKHKLHFALSSHSHTYSASHHRYKSDHTGSDDRNSTINGNKFFNRNFPNYPLHHGLNHSITHGLFYSNGEPPENWSPPPGSSDGFVVHTPPGPPFAPGVNLIRATGPRGGGYGGGGGGGDDDKSGAWGGSNLGRNLPTPKEICKGLDKFVIGQDRAKKVLSVAVYNHYKRIYHTSLQQVSGEDSGISEGLNDDDQVELEKSNVLLMGSTGSGKTLLAKTLARFVNVPFVIADATTLTQASMSDIKICRVCVILAGYVGEDVESILYKLLALTMTDSSRIELVAFKETLLSLKCR</sequence>
<keyword evidence="3" id="KW-1185">Reference proteome</keyword>
<organism evidence="2 3">
    <name type="scientific">Lupinus albus</name>
    <name type="common">White lupine</name>
    <name type="synonym">Lupinus termis</name>
    <dbReference type="NCBI Taxonomy" id="3870"/>
    <lineage>
        <taxon>Eukaryota</taxon>
        <taxon>Viridiplantae</taxon>
        <taxon>Streptophyta</taxon>
        <taxon>Embryophyta</taxon>
        <taxon>Tracheophyta</taxon>
        <taxon>Spermatophyta</taxon>
        <taxon>Magnoliopsida</taxon>
        <taxon>eudicotyledons</taxon>
        <taxon>Gunneridae</taxon>
        <taxon>Pentapetalae</taxon>
        <taxon>rosids</taxon>
        <taxon>fabids</taxon>
        <taxon>Fabales</taxon>
        <taxon>Fabaceae</taxon>
        <taxon>Papilionoideae</taxon>
        <taxon>50 kb inversion clade</taxon>
        <taxon>genistoids sensu lato</taxon>
        <taxon>core genistoids</taxon>
        <taxon>Genisteae</taxon>
        <taxon>Lupinus</taxon>
    </lineage>
</organism>
<gene>
    <name evidence="2" type="ORF">Lalb_Chr06g0168771</name>
</gene>
<evidence type="ECO:0000259" key="1">
    <source>
        <dbReference type="Pfam" id="PF00004"/>
    </source>
</evidence>
<keyword evidence="2" id="KW-0645">Protease</keyword>
<dbReference type="Gene3D" id="3.40.50.300">
    <property type="entry name" value="P-loop containing nucleotide triphosphate hydrolases"/>
    <property type="match status" value="1"/>
</dbReference>
<evidence type="ECO:0000313" key="2">
    <source>
        <dbReference type="EMBL" id="KAE9612041.1"/>
    </source>
</evidence>
<dbReference type="PANTHER" id="PTHR48102">
    <property type="entry name" value="ATP-DEPENDENT CLP PROTEASE ATP-BINDING SUBUNIT CLPX-LIKE, MITOCHONDRIAL-RELATED"/>
    <property type="match status" value="1"/>
</dbReference>
<comment type="caution">
    <text evidence="2">The sequence shown here is derived from an EMBL/GenBank/DDBJ whole genome shotgun (WGS) entry which is preliminary data.</text>
</comment>
<dbReference type="InterPro" id="IPR050052">
    <property type="entry name" value="ATP-dep_Clp_protease_ClpX"/>
</dbReference>
<dbReference type="GO" id="GO:0051603">
    <property type="term" value="P:proteolysis involved in protein catabolic process"/>
    <property type="evidence" value="ECO:0007669"/>
    <property type="project" value="TreeGrafter"/>
</dbReference>
<dbReference type="GO" id="GO:0005524">
    <property type="term" value="F:ATP binding"/>
    <property type="evidence" value="ECO:0007669"/>
    <property type="project" value="UniProtKB-KW"/>
</dbReference>
<dbReference type="SUPFAM" id="SSF52540">
    <property type="entry name" value="P-loop containing nucleoside triphosphate hydrolases"/>
    <property type="match status" value="1"/>
</dbReference>
<accession>A0A6A4QDZ0</accession>
<feature type="domain" description="ATPase AAA-type core" evidence="1">
    <location>
        <begin position="213"/>
        <end position="268"/>
    </location>
</feature>
<dbReference type="InterPro" id="IPR027417">
    <property type="entry name" value="P-loop_NTPase"/>
</dbReference>
<dbReference type="GO" id="GO:0008233">
    <property type="term" value="F:peptidase activity"/>
    <property type="evidence" value="ECO:0007669"/>
    <property type="project" value="UniProtKB-KW"/>
</dbReference>
<keyword evidence="2" id="KW-0378">Hydrolase</keyword>
<dbReference type="InterPro" id="IPR003959">
    <property type="entry name" value="ATPase_AAA_core"/>
</dbReference>
<keyword evidence="2" id="KW-0067">ATP-binding</keyword>
<keyword evidence="2" id="KW-0547">Nucleotide-binding</keyword>
<reference evidence="3" key="1">
    <citation type="journal article" date="2020" name="Nat. Commun.">
        <title>Genome sequence of the cluster root forming white lupin.</title>
        <authorList>
            <person name="Hufnagel B."/>
            <person name="Marques A."/>
            <person name="Soriano A."/>
            <person name="Marques L."/>
            <person name="Divol F."/>
            <person name="Doumas P."/>
            <person name="Sallet E."/>
            <person name="Mancinotti D."/>
            <person name="Carrere S."/>
            <person name="Marande W."/>
            <person name="Arribat S."/>
            <person name="Keller J."/>
            <person name="Huneau C."/>
            <person name="Blein T."/>
            <person name="Aime D."/>
            <person name="Laguerre M."/>
            <person name="Taylor J."/>
            <person name="Schubert V."/>
            <person name="Nelson M."/>
            <person name="Geu-Flores F."/>
            <person name="Crespi M."/>
            <person name="Gallardo-Guerrero K."/>
            <person name="Delaux P.-M."/>
            <person name="Salse J."/>
            <person name="Berges H."/>
            <person name="Guyot R."/>
            <person name="Gouzy J."/>
            <person name="Peret B."/>
        </authorList>
    </citation>
    <scope>NUCLEOTIDE SEQUENCE [LARGE SCALE GENOMIC DNA]</scope>
    <source>
        <strain evidence="3">cv. Amiga</strain>
    </source>
</reference>